<dbReference type="AlphaFoldDB" id="A0AA43QLV8"/>
<feature type="compositionally biased region" description="Basic and acidic residues" evidence="1">
    <location>
        <begin position="608"/>
        <end position="638"/>
    </location>
</feature>
<protein>
    <submittedName>
        <fullName evidence="2">Uncharacterized protein</fullName>
    </submittedName>
</protein>
<sequence>MAAVHAPSAGRSLDNSHQDASDSNSDQWDFSVPDPRASQPPIYPSQSSPQKTPTQHKDFPSPNGLVGSRTIPTNPAQLDQVERNAIVHGDATFQKPSRRGKDMDPAYLSPFSENTRPALNESRSGSEPDSLLDLYGHPRRSTAEPSQLSSTRDEDTVQDHGGAPAPEIVEDDTENSRWIHRDKLLAIESKEMQELGITPPSHKRTASRSKHRRGESQEPYQNGNVEPAPVPEVHSAKEGKKRRLRSPIRSEELEPEIEPDGSPINNDFDLRTPEEIAAESSYQQSQAYAPVYHQTSNLRSSSSRIPLPRSSPMPIPQEHRERNQPLPRKRGASSGEEDISYPQSRSRNNSVGSQILLDGTPTVPTDPDPTTSTSPAERLPPSSNSPSKPKGLRKPSTSTSTPTPKPRAASSTTTNPNATARSPSNLVRPKSRSGLEPRPPTAINRPEGDPPWLADMYAPDPRLPPEEQLIPTHAKKLQAEQWEKARKESEARRGGNDGTGPANGRSGKVIQQPREAVTRGFSPVAVHTQEGLRPPDQQNGGRAPGTWPLHGQKDLPVVPPKNSSSPVNPIIPAEEREKGRNGGYSAMPRVRASGIGDGNSARNSAAVRAEKPLDPFERERLSRETGTNDEKGKKEKETGCCGGCVIM</sequence>
<name>A0AA43QLV8_9LECA</name>
<proteinExistence type="predicted"/>
<feature type="compositionally biased region" description="Low complexity" evidence="1">
    <location>
        <begin position="560"/>
        <end position="572"/>
    </location>
</feature>
<comment type="caution">
    <text evidence="2">The sequence shown here is derived from an EMBL/GenBank/DDBJ whole genome shotgun (WGS) entry which is preliminary data.</text>
</comment>
<feature type="compositionally biased region" description="Polar residues" evidence="1">
    <location>
        <begin position="280"/>
        <end position="297"/>
    </location>
</feature>
<organism evidence="2 3">
    <name type="scientific">Ramalina farinacea</name>
    <dbReference type="NCBI Taxonomy" id="258253"/>
    <lineage>
        <taxon>Eukaryota</taxon>
        <taxon>Fungi</taxon>
        <taxon>Dikarya</taxon>
        <taxon>Ascomycota</taxon>
        <taxon>Pezizomycotina</taxon>
        <taxon>Lecanoromycetes</taxon>
        <taxon>OSLEUM clade</taxon>
        <taxon>Lecanoromycetidae</taxon>
        <taxon>Lecanorales</taxon>
        <taxon>Lecanorineae</taxon>
        <taxon>Ramalinaceae</taxon>
        <taxon>Ramalina</taxon>
    </lineage>
</organism>
<dbReference type="Proteomes" id="UP001161017">
    <property type="component" value="Unassembled WGS sequence"/>
</dbReference>
<feature type="compositionally biased region" description="Basic residues" evidence="1">
    <location>
        <begin position="201"/>
        <end position="213"/>
    </location>
</feature>
<accession>A0AA43QLV8</accession>
<gene>
    <name evidence="2" type="ORF">OHK93_005955</name>
</gene>
<feature type="compositionally biased region" description="Low complexity" evidence="1">
    <location>
        <begin position="360"/>
        <end position="423"/>
    </location>
</feature>
<feature type="compositionally biased region" description="Polar residues" evidence="1">
    <location>
        <begin position="341"/>
        <end position="353"/>
    </location>
</feature>
<evidence type="ECO:0000256" key="1">
    <source>
        <dbReference type="SAM" id="MobiDB-lite"/>
    </source>
</evidence>
<evidence type="ECO:0000313" key="3">
    <source>
        <dbReference type="Proteomes" id="UP001161017"/>
    </source>
</evidence>
<feature type="region of interest" description="Disordered" evidence="1">
    <location>
        <begin position="190"/>
        <end position="638"/>
    </location>
</feature>
<feature type="compositionally biased region" description="Polar residues" evidence="1">
    <location>
        <begin position="111"/>
        <end position="127"/>
    </location>
</feature>
<feature type="compositionally biased region" description="Basic and acidic residues" evidence="1">
    <location>
        <begin position="477"/>
        <end position="495"/>
    </location>
</feature>
<keyword evidence="3" id="KW-1185">Reference proteome</keyword>
<feature type="region of interest" description="Disordered" evidence="1">
    <location>
        <begin position="1"/>
        <end position="177"/>
    </location>
</feature>
<feature type="compositionally biased region" description="Low complexity" evidence="1">
    <location>
        <begin position="298"/>
        <end position="308"/>
    </location>
</feature>
<evidence type="ECO:0000313" key="2">
    <source>
        <dbReference type="EMBL" id="MDI1486695.1"/>
    </source>
</evidence>
<reference evidence="2" key="1">
    <citation type="journal article" date="2023" name="Genome Biol. Evol.">
        <title>First Whole Genome Sequence and Flow Cytometry Genome Size Data for the Lichen-Forming Fungus Ramalina farinacea (Ascomycota).</title>
        <authorList>
            <person name="Llewellyn T."/>
            <person name="Mian S."/>
            <person name="Hill R."/>
            <person name="Leitch I.J."/>
            <person name="Gaya E."/>
        </authorList>
    </citation>
    <scope>NUCLEOTIDE SEQUENCE</scope>
    <source>
        <strain evidence="2">LIQ254RAFAR</strain>
    </source>
</reference>
<dbReference type="EMBL" id="JAPUFD010000004">
    <property type="protein sequence ID" value="MDI1486695.1"/>
    <property type="molecule type" value="Genomic_DNA"/>
</dbReference>